<comment type="catalytic activity">
    <reaction evidence="13">
        <text>a lipid A disaccharide + ATP = a lipid IVA + ADP + H(+)</text>
        <dbReference type="Rhea" id="RHEA:67840"/>
        <dbReference type="ChEBI" id="CHEBI:15378"/>
        <dbReference type="ChEBI" id="CHEBI:30616"/>
        <dbReference type="ChEBI" id="CHEBI:176343"/>
        <dbReference type="ChEBI" id="CHEBI:176425"/>
        <dbReference type="ChEBI" id="CHEBI:456216"/>
        <dbReference type="EC" id="2.7.1.130"/>
    </reaction>
</comment>
<keyword evidence="7 13" id="KW-0808">Transferase</keyword>
<reference evidence="14" key="1">
    <citation type="journal article" date="2022" name="Arch. Microbiol.">
        <title>Thiomicrorhabdus immobilis sp. nov., a mesophilic sulfur-oxidizing bacterium isolated from sediment of a brackish lake in northern Japan.</title>
        <authorList>
            <person name="Kojima H."/>
            <person name="Mochizuki J."/>
            <person name="Kanda M."/>
            <person name="Watanabe T."/>
            <person name="Fukui M."/>
        </authorList>
    </citation>
    <scope>NUCLEOTIDE SEQUENCE</scope>
    <source>
        <strain evidence="14">Am19</strain>
    </source>
</reference>
<evidence type="ECO:0000313" key="15">
    <source>
        <dbReference type="Proteomes" id="UP001054820"/>
    </source>
</evidence>
<keyword evidence="10 13" id="KW-0067">ATP-binding</keyword>
<evidence type="ECO:0000256" key="2">
    <source>
        <dbReference type="ARBA" id="ARBA00004870"/>
    </source>
</evidence>
<evidence type="ECO:0000313" key="14">
    <source>
        <dbReference type="EMBL" id="BCN93185.1"/>
    </source>
</evidence>
<keyword evidence="6 13" id="KW-0441">Lipid A biosynthesis</keyword>
<protein>
    <recommendedName>
        <fullName evidence="4 13">Tetraacyldisaccharide 4'-kinase</fullName>
        <ecNumber evidence="3 13">2.7.1.130</ecNumber>
    </recommendedName>
    <alternativeName>
        <fullName evidence="12 13">Lipid A 4'-kinase</fullName>
    </alternativeName>
</protein>
<dbReference type="InterPro" id="IPR027417">
    <property type="entry name" value="P-loop_NTPase"/>
</dbReference>
<dbReference type="InterPro" id="IPR003758">
    <property type="entry name" value="LpxK"/>
</dbReference>
<keyword evidence="11 13" id="KW-0443">Lipid metabolism</keyword>
<evidence type="ECO:0000256" key="7">
    <source>
        <dbReference type="ARBA" id="ARBA00022679"/>
    </source>
</evidence>
<evidence type="ECO:0000256" key="3">
    <source>
        <dbReference type="ARBA" id="ARBA00012071"/>
    </source>
</evidence>
<evidence type="ECO:0000256" key="12">
    <source>
        <dbReference type="ARBA" id="ARBA00029757"/>
    </source>
</evidence>
<evidence type="ECO:0000256" key="10">
    <source>
        <dbReference type="ARBA" id="ARBA00022840"/>
    </source>
</evidence>
<evidence type="ECO:0000256" key="11">
    <source>
        <dbReference type="ARBA" id="ARBA00023098"/>
    </source>
</evidence>
<dbReference type="Proteomes" id="UP001054820">
    <property type="component" value="Chromosome"/>
</dbReference>
<proteinExistence type="inferred from homology"/>
<dbReference type="PANTHER" id="PTHR42724">
    <property type="entry name" value="TETRAACYLDISACCHARIDE 4'-KINASE"/>
    <property type="match status" value="1"/>
</dbReference>
<evidence type="ECO:0000256" key="6">
    <source>
        <dbReference type="ARBA" id="ARBA00022556"/>
    </source>
</evidence>
<gene>
    <name evidence="13 14" type="primary">lpxK</name>
    <name evidence="14" type="ORF">THMIRHAM_09700</name>
</gene>
<name>A0ABN6CW17_9GAMM</name>
<evidence type="ECO:0000256" key="8">
    <source>
        <dbReference type="ARBA" id="ARBA00022741"/>
    </source>
</evidence>
<organism evidence="14 15">
    <name type="scientific">Thiomicrorhabdus immobilis</name>
    <dbReference type="NCBI Taxonomy" id="2791037"/>
    <lineage>
        <taxon>Bacteria</taxon>
        <taxon>Pseudomonadati</taxon>
        <taxon>Pseudomonadota</taxon>
        <taxon>Gammaproteobacteria</taxon>
        <taxon>Thiotrichales</taxon>
        <taxon>Piscirickettsiaceae</taxon>
        <taxon>Thiomicrorhabdus</taxon>
    </lineage>
</organism>
<evidence type="ECO:0000256" key="9">
    <source>
        <dbReference type="ARBA" id="ARBA00022777"/>
    </source>
</evidence>
<keyword evidence="5 13" id="KW-0444">Lipid biosynthesis</keyword>
<dbReference type="PANTHER" id="PTHR42724:SF1">
    <property type="entry name" value="TETRAACYLDISACCHARIDE 4'-KINASE, MITOCHONDRIAL-RELATED"/>
    <property type="match status" value="1"/>
</dbReference>
<feature type="binding site" evidence="13">
    <location>
        <begin position="55"/>
        <end position="62"/>
    </location>
    <ligand>
        <name>ATP</name>
        <dbReference type="ChEBI" id="CHEBI:30616"/>
    </ligand>
</feature>
<keyword evidence="9 13" id="KW-0418">Kinase</keyword>
<evidence type="ECO:0000256" key="13">
    <source>
        <dbReference type="HAMAP-Rule" id="MF_00409"/>
    </source>
</evidence>
<evidence type="ECO:0000256" key="5">
    <source>
        <dbReference type="ARBA" id="ARBA00022516"/>
    </source>
</evidence>
<dbReference type="Pfam" id="PF02606">
    <property type="entry name" value="LpxK"/>
    <property type="match status" value="1"/>
</dbReference>
<sequence length="345" mass="38823">MSWPQFWIKKTWQTQLLSPLAKLVCWEASRRLKKFRATPPAKQTKAKVIVVGNVVVGGTGKTPFIIWLANSLQAKGLKVGIISRGYGAKNDQWPYWVTSSSQAQDCGDEPLMLYKQTGCAVAVAPKRLQALQLLNKKAQCDVVISDDGLQHYALARDIEIVLIDAKRQFGNGYCMPSGPLREPLKRITRVDFTVWNGLSKSESIPQLDIAQANPSTMQLQPACFRLVGWPDISLTIDGFMAKYPDKSVLAMAGIGNPKRFFETLENLGLKVDGKTFDDHYAYQKKDLNKLVTECVEPIDRKPLVMTEKDAVKCTQFAESEKHWWYLQVAAVCDDQIIKEIIQRCK</sequence>
<dbReference type="EMBL" id="AP024202">
    <property type="protein sequence ID" value="BCN93185.1"/>
    <property type="molecule type" value="Genomic_DNA"/>
</dbReference>
<dbReference type="RefSeq" id="WP_237264154.1">
    <property type="nucleotide sequence ID" value="NZ_AP024202.1"/>
</dbReference>
<comment type="similarity">
    <text evidence="13">Belongs to the LpxK family.</text>
</comment>
<dbReference type="HAMAP" id="MF_00409">
    <property type="entry name" value="LpxK"/>
    <property type="match status" value="1"/>
</dbReference>
<evidence type="ECO:0000256" key="1">
    <source>
        <dbReference type="ARBA" id="ARBA00002274"/>
    </source>
</evidence>
<accession>A0ABN6CW17</accession>
<dbReference type="SUPFAM" id="SSF52540">
    <property type="entry name" value="P-loop containing nucleoside triphosphate hydrolases"/>
    <property type="match status" value="1"/>
</dbReference>
<comment type="pathway">
    <text evidence="2 13">Glycolipid biosynthesis; lipid IV(A) biosynthesis; lipid IV(A) from (3R)-3-hydroxytetradecanoyl-[acyl-carrier-protein] and UDP-N-acetyl-alpha-D-glucosamine: step 6/6.</text>
</comment>
<keyword evidence="8 13" id="KW-0547">Nucleotide-binding</keyword>
<keyword evidence="15" id="KW-1185">Reference proteome</keyword>
<dbReference type="EC" id="2.7.1.130" evidence="3 13"/>
<evidence type="ECO:0000256" key="4">
    <source>
        <dbReference type="ARBA" id="ARBA00016436"/>
    </source>
</evidence>
<comment type="function">
    <text evidence="1 13">Transfers the gamma-phosphate of ATP to the 4'-position of a tetraacyldisaccharide 1-phosphate intermediate (termed DS-1-P) to form tetraacyldisaccharide 1,4'-bis-phosphate (lipid IVA).</text>
</comment>
<dbReference type="NCBIfam" id="TIGR00682">
    <property type="entry name" value="lpxK"/>
    <property type="match status" value="1"/>
</dbReference>